<dbReference type="Pfam" id="PF03466">
    <property type="entry name" value="LysR_substrate"/>
    <property type="match status" value="1"/>
</dbReference>
<dbReference type="FunFam" id="1.10.10.10:FF:000001">
    <property type="entry name" value="LysR family transcriptional regulator"/>
    <property type="match status" value="1"/>
</dbReference>
<keyword evidence="7" id="KW-1185">Reference proteome</keyword>
<dbReference type="EMBL" id="CP000804">
    <property type="protein sequence ID" value="ABU59820.1"/>
    <property type="molecule type" value="Genomic_DNA"/>
</dbReference>
<dbReference type="KEGG" id="rca:Rcas_3781"/>
<keyword evidence="4" id="KW-0804">Transcription</keyword>
<dbReference type="STRING" id="383372.Rcas_3781"/>
<evidence type="ECO:0000256" key="1">
    <source>
        <dbReference type="ARBA" id="ARBA00009437"/>
    </source>
</evidence>
<dbReference type="PRINTS" id="PR00039">
    <property type="entry name" value="HTHLYSR"/>
</dbReference>
<dbReference type="PANTHER" id="PTHR30126:SF39">
    <property type="entry name" value="HTH-TYPE TRANSCRIPTIONAL REGULATOR CYSL"/>
    <property type="match status" value="1"/>
</dbReference>
<dbReference type="GO" id="GO:0003700">
    <property type="term" value="F:DNA-binding transcription factor activity"/>
    <property type="evidence" value="ECO:0007669"/>
    <property type="project" value="InterPro"/>
</dbReference>
<dbReference type="Gene3D" id="3.40.190.290">
    <property type="match status" value="1"/>
</dbReference>
<dbReference type="PANTHER" id="PTHR30126">
    <property type="entry name" value="HTH-TYPE TRANSCRIPTIONAL REGULATOR"/>
    <property type="match status" value="1"/>
</dbReference>
<accession>A7NQH4</accession>
<dbReference type="GO" id="GO:0000976">
    <property type="term" value="F:transcription cis-regulatory region binding"/>
    <property type="evidence" value="ECO:0007669"/>
    <property type="project" value="TreeGrafter"/>
</dbReference>
<dbReference type="Gene3D" id="1.10.10.10">
    <property type="entry name" value="Winged helix-like DNA-binding domain superfamily/Winged helix DNA-binding domain"/>
    <property type="match status" value="1"/>
</dbReference>
<dbReference type="Pfam" id="PF00126">
    <property type="entry name" value="HTH_1"/>
    <property type="match status" value="1"/>
</dbReference>
<sequence length="331" mass="36313">MCIKWANGMLNTIHLQTFLAVVETGSYSAAAERLHLSQPAVSSHIRALEAQLDQVRLFRRVGQQMLPTQAGEELIAMAREMLELATQAEERIRSLRGQLSGRVAIGCTPSGAEVLLTGILHAFRERHPAVCLSVNVASVDIVLEQLSRQHIHIAFIEEKQSSRHWVVQLLGIDPLVLIAPRDHELAHRGLILPDALRQAPIIMPRSGSATRRVIDEGLQAGGLAPADVRVVLETDSATVALEAVCSGIGLAFVPQSCALRQTNVSTIPVELSLYQEWFALRSREHAMSRAVQEAFAFLTGDDVRAILHRVGVRSPLESKALGKAPKMERKR</sequence>
<proteinExistence type="inferred from homology"/>
<dbReference type="InterPro" id="IPR036388">
    <property type="entry name" value="WH-like_DNA-bd_sf"/>
</dbReference>
<evidence type="ECO:0000259" key="5">
    <source>
        <dbReference type="PROSITE" id="PS50931"/>
    </source>
</evidence>
<evidence type="ECO:0000313" key="7">
    <source>
        <dbReference type="Proteomes" id="UP000000263"/>
    </source>
</evidence>
<dbReference type="PROSITE" id="PS50931">
    <property type="entry name" value="HTH_LYSR"/>
    <property type="match status" value="1"/>
</dbReference>
<comment type="similarity">
    <text evidence="1">Belongs to the LysR transcriptional regulatory family.</text>
</comment>
<dbReference type="InterPro" id="IPR036390">
    <property type="entry name" value="WH_DNA-bd_sf"/>
</dbReference>
<organism evidence="6 7">
    <name type="scientific">Roseiflexus castenholzii (strain DSM 13941 / HLO8)</name>
    <dbReference type="NCBI Taxonomy" id="383372"/>
    <lineage>
        <taxon>Bacteria</taxon>
        <taxon>Bacillati</taxon>
        <taxon>Chloroflexota</taxon>
        <taxon>Chloroflexia</taxon>
        <taxon>Chloroflexales</taxon>
        <taxon>Roseiflexineae</taxon>
        <taxon>Roseiflexaceae</taxon>
        <taxon>Roseiflexus</taxon>
    </lineage>
</organism>
<gene>
    <name evidence="6" type="ordered locus">Rcas_3781</name>
</gene>
<evidence type="ECO:0000256" key="2">
    <source>
        <dbReference type="ARBA" id="ARBA00023015"/>
    </source>
</evidence>
<dbReference type="eggNOG" id="COG0583">
    <property type="taxonomic scope" value="Bacteria"/>
</dbReference>
<dbReference type="Proteomes" id="UP000000263">
    <property type="component" value="Chromosome"/>
</dbReference>
<dbReference type="AlphaFoldDB" id="A7NQH4"/>
<keyword evidence="3" id="KW-0238">DNA-binding</keyword>
<dbReference type="InterPro" id="IPR000847">
    <property type="entry name" value="LysR_HTH_N"/>
</dbReference>
<dbReference type="HOGENOM" id="CLU_039613_6_1_0"/>
<evidence type="ECO:0000256" key="4">
    <source>
        <dbReference type="ARBA" id="ARBA00023163"/>
    </source>
</evidence>
<dbReference type="InterPro" id="IPR005119">
    <property type="entry name" value="LysR_subst-bd"/>
</dbReference>
<evidence type="ECO:0000256" key="3">
    <source>
        <dbReference type="ARBA" id="ARBA00023125"/>
    </source>
</evidence>
<feature type="domain" description="HTH lysR-type" evidence="5">
    <location>
        <begin position="10"/>
        <end position="68"/>
    </location>
</feature>
<evidence type="ECO:0000313" key="6">
    <source>
        <dbReference type="EMBL" id="ABU59820.1"/>
    </source>
</evidence>
<name>A7NQH4_ROSCS</name>
<keyword evidence="2" id="KW-0805">Transcription regulation</keyword>
<reference evidence="6 7" key="1">
    <citation type="submission" date="2007-08" db="EMBL/GenBank/DDBJ databases">
        <title>Complete sequence of Roseiflexus castenholzii DSM 13941.</title>
        <authorList>
            <consortium name="US DOE Joint Genome Institute"/>
            <person name="Copeland A."/>
            <person name="Lucas S."/>
            <person name="Lapidus A."/>
            <person name="Barry K."/>
            <person name="Glavina del Rio T."/>
            <person name="Dalin E."/>
            <person name="Tice H."/>
            <person name="Pitluck S."/>
            <person name="Thompson L.S."/>
            <person name="Brettin T."/>
            <person name="Bruce D."/>
            <person name="Detter J.C."/>
            <person name="Han C."/>
            <person name="Tapia R."/>
            <person name="Schmutz J."/>
            <person name="Larimer F."/>
            <person name="Land M."/>
            <person name="Hauser L."/>
            <person name="Kyrpides N."/>
            <person name="Mikhailova N."/>
            <person name="Bryant D.A."/>
            <person name="Hanada S."/>
            <person name="Tsukatani Y."/>
            <person name="Richardson P."/>
        </authorList>
    </citation>
    <scope>NUCLEOTIDE SEQUENCE [LARGE SCALE GENOMIC DNA]</scope>
    <source>
        <strain evidence="7">DSM 13941 / HLO8</strain>
    </source>
</reference>
<dbReference type="SUPFAM" id="SSF46785">
    <property type="entry name" value="Winged helix' DNA-binding domain"/>
    <property type="match status" value="1"/>
</dbReference>
<protein>
    <submittedName>
        <fullName evidence="6">Transcriptional regulator, LysR family</fullName>
    </submittedName>
</protein>
<dbReference type="SUPFAM" id="SSF53850">
    <property type="entry name" value="Periplasmic binding protein-like II"/>
    <property type="match status" value="1"/>
</dbReference>